<feature type="region of interest" description="Disordered" evidence="1">
    <location>
        <begin position="354"/>
        <end position="378"/>
    </location>
</feature>
<evidence type="ECO:0000313" key="3">
    <source>
        <dbReference type="Proteomes" id="UP000054477"/>
    </source>
</evidence>
<evidence type="ECO:0000313" key="2">
    <source>
        <dbReference type="EMBL" id="KIJ89582.1"/>
    </source>
</evidence>
<reference evidence="3" key="2">
    <citation type="submission" date="2015-01" db="EMBL/GenBank/DDBJ databases">
        <title>Evolutionary Origins and Diversification of the Mycorrhizal Mutualists.</title>
        <authorList>
            <consortium name="DOE Joint Genome Institute"/>
            <consortium name="Mycorrhizal Genomics Consortium"/>
            <person name="Kohler A."/>
            <person name="Kuo A."/>
            <person name="Nagy L.G."/>
            <person name="Floudas D."/>
            <person name="Copeland A."/>
            <person name="Barry K.W."/>
            <person name="Cichocki N."/>
            <person name="Veneault-Fourrey C."/>
            <person name="LaButti K."/>
            <person name="Lindquist E.A."/>
            <person name="Lipzen A."/>
            <person name="Lundell T."/>
            <person name="Morin E."/>
            <person name="Murat C."/>
            <person name="Riley R."/>
            <person name="Ohm R."/>
            <person name="Sun H."/>
            <person name="Tunlid A."/>
            <person name="Henrissat B."/>
            <person name="Grigoriev I.V."/>
            <person name="Hibbett D.S."/>
            <person name="Martin F."/>
        </authorList>
    </citation>
    <scope>NUCLEOTIDE SEQUENCE [LARGE SCALE GENOMIC DNA]</scope>
    <source>
        <strain evidence="3">LaAM-08-1</strain>
    </source>
</reference>
<protein>
    <submittedName>
        <fullName evidence="2">Uncharacterized protein</fullName>
    </submittedName>
</protein>
<feature type="region of interest" description="Disordered" evidence="1">
    <location>
        <begin position="169"/>
        <end position="190"/>
    </location>
</feature>
<dbReference type="OrthoDB" id="3061359at2759"/>
<dbReference type="HOGENOM" id="CLU_787682_0_0_1"/>
<evidence type="ECO:0000256" key="1">
    <source>
        <dbReference type="SAM" id="MobiDB-lite"/>
    </source>
</evidence>
<name>A0A0C9WYT0_9AGAR</name>
<gene>
    <name evidence="2" type="ORF">K443DRAFT_15974</name>
</gene>
<dbReference type="Proteomes" id="UP000054477">
    <property type="component" value="Unassembled WGS sequence"/>
</dbReference>
<dbReference type="EMBL" id="KN839596">
    <property type="protein sequence ID" value="KIJ89582.1"/>
    <property type="molecule type" value="Genomic_DNA"/>
</dbReference>
<dbReference type="AlphaFoldDB" id="A0A0C9WYT0"/>
<accession>A0A0C9WYT0</accession>
<reference evidence="2 3" key="1">
    <citation type="submission" date="2014-04" db="EMBL/GenBank/DDBJ databases">
        <authorList>
            <consortium name="DOE Joint Genome Institute"/>
            <person name="Kuo A."/>
            <person name="Kohler A."/>
            <person name="Nagy L.G."/>
            <person name="Floudas D."/>
            <person name="Copeland A."/>
            <person name="Barry K.W."/>
            <person name="Cichocki N."/>
            <person name="Veneault-Fourrey C."/>
            <person name="LaButti K."/>
            <person name="Lindquist E.A."/>
            <person name="Lipzen A."/>
            <person name="Lundell T."/>
            <person name="Morin E."/>
            <person name="Murat C."/>
            <person name="Sun H."/>
            <person name="Tunlid A."/>
            <person name="Henrissat B."/>
            <person name="Grigoriev I.V."/>
            <person name="Hibbett D.S."/>
            <person name="Martin F."/>
            <person name="Nordberg H.P."/>
            <person name="Cantor M.N."/>
            <person name="Hua S.X."/>
        </authorList>
    </citation>
    <scope>NUCLEOTIDE SEQUENCE [LARGE SCALE GENOMIC DNA]</scope>
    <source>
        <strain evidence="2 3">LaAM-08-1</strain>
    </source>
</reference>
<sequence>MSVPQTNIHGLDLNIAARDAEAANIQEKLNYAADRFQTILGFMRKKSEPPSWFQKTLATELSYVLSLVGLASATGMNIDVPHIIRILAADLNRDASQDFKVTFNRDLNIYLDSGAGVEHGIPKKYKKAWWLKNQDPFTDETMVSETIEECLAHHRPQCTTIRLEEALSGPRPALQPSGPPELSKGPASNSLDQEDCQNCIKYWNVADNSVARSHKTLRHLKLEWDTFMAQRDSSARRAAGFLKLYEAAVEKELQGEDISAPSGHDQRPETSGRLETAAHAGRIAPMIVPQTQIQKRAGKQRLQTRLLVDQMQSQAMTAWKNSMKRQEELGSISQWSFGADLDRADIVEMMQWGPSKNDKAHSGYRVSHPDGAIDGSDS</sequence>
<proteinExistence type="predicted"/>
<feature type="non-terminal residue" evidence="2">
    <location>
        <position position="378"/>
    </location>
</feature>
<keyword evidence="3" id="KW-1185">Reference proteome</keyword>
<organism evidence="2 3">
    <name type="scientific">Laccaria amethystina LaAM-08-1</name>
    <dbReference type="NCBI Taxonomy" id="1095629"/>
    <lineage>
        <taxon>Eukaryota</taxon>
        <taxon>Fungi</taxon>
        <taxon>Dikarya</taxon>
        <taxon>Basidiomycota</taxon>
        <taxon>Agaricomycotina</taxon>
        <taxon>Agaricomycetes</taxon>
        <taxon>Agaricomycetidae</taxon>
        <taxon>Agaricales</taxon>
        <taxon>Agaricineae</taxon>
        <taxon>Hydnangiaceae</taxon>
        <taxon>Laccaria</taxon>
    </lineage>
</organism>